<sequence>MNLLHFQQIFGTMKKAKKCVFIWVNTRPQHRTI</sequence>
<accession>A0A2P2PT76</accession>
<reference evidence="1" key="1">
    <citation type="submission" date="2018-02" db="EMBL/GenBank/DDBJ databases">
        <title>Rhizophora mucronata_Transcriptome.</title>
        <authorList>
            <person name="Meera S.P."/>
            <person name="Sreeshan A."/>
            <person name="Augustine A."/>
        </authorList>
    </citation>
    <scope>NUCLEOTIDE SEQUENCE</scope>
    <source>
        <tissue evidence="1">Leaf</tissue>
    </source>
</reference>
<protein>
    <submittedName>
        <fullName evidence="1">Uncharacterized protein</fullName>
    </submittedName>
</protein>
<name>A0A2P2PT76_RHIMU</name>
<evidence type="ECO:0000313" key="1">
    <source>
        <dbReference type="EMBL" id="MBX57905.1"/>
    </source>
</evidence>
<dbReference type="AlphaFoldDB" id="A0A2P2PT76"/>
<dbReference type="EMBL" id="GGEC01077421">
    <property type="protein sequence ID" value="MBX57905.1"/>
    <property type="molecule type" value="Transcribed_RNA"/>
</dbReference>
<organism evidence="1">
    <name type="scientific">Rhizophora mucronata</name>
    <name type="common">Asiatic mangrove</name>
    <dbReference type="NCBI Taxonomy" id="61149"/>
    <lineage>
        <taxon>Eukaryota</taxon>
        <taxon>Viridiplantae</taxon>
        <taxon>Streptophyta</taxon>
        <taxon>Embryophyta</taxon>
        <taxon>Tracheophyta</taxon>
        <taxon>Spermatophyta</taxon>
        <taxon>Magnoliopsida</taxon>
        <taxon>eudicotyledons</taxon>
        <taxon>Gunneridae</taxon>
        <taxon>Pentapetalae</taxon>
        <taxon>rosids</taxon>
        <taxon>fabids</taxon>
        <taxon>Malpighiales</taxon>
        <taxon>Rhizophoraceae</taxon>
        <taxon>Rhizophora</taxon>
    </lineage>
</organism>
<proteinExistence type="predicted"/>